<comment type="caution">
    <text evidence="5">The sequence shown here is derived from an EMBL/GenBank/DDBJ whole genome shotgun (WGS) entry which is preliminary data.</text>
</comment>
<dbReference type="Pfam" id="PF02801">
    <property type="entry name" value="Ketoacyl-synt_C"/>
    <property type="match status" value="1"/>
</dbReference>
<dbReference type="Pfam" id="PF00698">
    <property type="entry name" value="Acyl_transf_1"/>
    <property type="match status" value="1"/>
</dbReference>
<reference evidence="5 6" key="1">
    <citation type="submission" date="2020-04" db="EMBL/GenBank/DDBJ databases">
        <title>MicrobeNet Type strains.</title>
        <authorList>
            <person name="Nicholson A.C."/>
        </authorList>
    </citation>
    <scope>NUCLEOTIDE SEQUENCE [LARGE SCALE GENOMIC DNA]</scope>
    <source>
        <strain evidence="5 6">ATCC 23612</strain>
    </source>
</reference>
<dbReference type="InterPro" id="IPR032821">
    <property type="entry name" value="PKS_assoc"/>
</dbReference>
<sequence length="971" mass="101857">MTTTPTTSTGQEPVAIIGMGCRLPGDIITPAQLWDALVQGRDCVTRVPDERWRQMVSRLHSEQVPDQPFPAGVVDIDAFDREFFGITADEAAEMDPQQRILLEVVYEALADASLRPSSLTGSRTGTYVGAASTDQAALNFGTGNRAGVYTSSGAGMAMLANRVSYLLDLAGPSMTIDTACSSSLTALHTAMRDLRSGEADTAIVGGTNVLASPVITASFVEAGVLAPDGRCKPFDLGADGYVRSEGVVVLVLSRAGLVQERGHRVWAHVAGTAIGHGGRSTHLLAPRVERQVAVIRQALADADMCPDRVGWVQAHGTGTRAGDRVEVTAIARALGRNTPVPVGSVKSALGHLEGAAGALGVMVAALAVHRGTLPPTLHHRALRPQLAGLVRVPTRVEEWPRGEFSVEGSRVAGVSSFGFGGANAHAIITRAPVVAPPPGEKPMPLPETVLISGRAHTALASVAADMAERAPSGRNVGTVADTALLHGGHHQYRAAVVASDLGGLVQGLRSIQDQAPNSDVVGPRPAPATRPRVVFVYTGHGGHHPDAGGELMRQPVFARALNEARAALEQHTSYPVWKPGGPITSFVDAQHCTFLVQVALTHLLAERGIIPDTVMGHSVGEVAAAYSAGAVSLRDAARILAHRSRLLGGLSETGGLLAVRAGVEQISDFLAAYEGHLTIASYSAPQVQVVAGAQGELLHLHTALDQEGVWSRPIADTIPAHSPAVDPLVPELEGALAGLRPQVPRVPIISTAYPSDSTAGPGLWGPAYWASQAREPVRFTDALHQATGIGAEEPVVFVEIGPRALLSEHIAHTVGTQHRVVAATSASNTFARAIGELYTLGITPAGPTHRAHPNLVIAPGWDHTTTTDTETNAEQIQVPSPDGVTAHLTAEIARLLPLSEGLDLSTSWSDLGLESYHLLQLTFRLRQVPAWRDVDVQLFLPDRPLSQVAEDLQALLPAPSTSPDGVSSVLP</sequence>
<dbReference type="InterPro" id="IPR016036">
    <property type="entry name" value="Malonyl_transacylase_ACP-bd"/>
</dbReference>
<dbReference type="RefSeq" id="WP_168444029.1">
    <property type="nucleotide sequence ID" value="NZ_JAAXPG010000013.1"/>
</dbReference>
<evidence type="ECO:0000259" key="4">
    <source>
        <dbReference type="PROSITE" id="PS52004"/>
    </source>
</evidence>
<evidence type="ECO:0000256" key="3">
    <source>
        <dbReference type="ARBA" id="ARBA00022679"/>
    </source>
</evidence>
<dbReference type="Gene3D" id="3.40.47.10">
    <property type="match status" value="1"/>
</dbReference>
<gene>
    <name evidence="5" type="ORF">HGB44_15670</name>
</gene>
<dbReference type="InterPro" id="IPR016039">
    <property type="entry name" value="Thiolase-like"/>
</dbReference>
<dbReference type="GO" id="GO:0004312">
    <property type="term" value="F:fatty acid synthase activity"/>
    <property type="evidence" value="ECO:0007669"/>
    <property type="project" value="TreeGrafter"/>
</dbReference>
<dbReference type="PANTHER" id="PTHR43775">
    <property type="entry name" value="FATTY ACID SYNTHASE"/>
    <property type="match status" value="1"/>
</dbReference>
<dbReference type="InterPro" id="IPR018201">
    <property type="entry name" value="Ketoacyl_synth_AS"/>
</dbReference>
<dbReference type="SMART" id="SM00827">
    <property type="entry name" value="PKS_AT"/>
    <property type="match status" value="1"/>
</dbReference>
<dbReference type="AlphaFoldDB" id="A0A7X6MDM5"/>
<evidence type="ECO:0000256" key="1">
    <source>
        <dbReference type="ARBA" id="ARBA00022450"/>
    </source>
</evidence>
<dbReference type="InterPro" id="IPR014030">
    <property type="entry name" value="Ketoacyl_synth_N"/>
</dbReference>
<dbReference type="SUPFAM" id="SSF53901">
    <property type="entry name" value="Thiolase-like"/>
    <property type="match status" value="1"/>
</dbReference>
<name>A0A7X6MDM5_9ACTN</name>
<accession>A0A7X6MDM5</accession>
<dbReference type="Pfam" id="PF00109">
    <property type="entry name" value="ketoacyl-synt"/>
    <property type="match status" value="1"/>
</dbReference>
<dbReference type="GO" id="GO:0006633">
    <property type="term" value="P:fatty acid biosynthetic process"/>
    <property type="evidence" value="ECO:0007669"/>
    <property type="project" value="InterPro"/>
</dbReference>
<keyword evidence="3" id="KW-0808">Transferase</keyword>
<dbReference type="Gene3D" id="3.30.70.3290">
    <property type="match status" value="1"/>
</dbReference>
<dbReference type="InterPro" id="IPR001227">
    <property type="entry name" value="Ac_transferase_dom_sf"/>
</dbReference>
<keyword evidence="2" id="KW-0597">Phosphoprotein</keyword>
<dbReference type="InterPro" id="IPR020841">
    <property type="entry name" value="PKS_Beta-ketoAc_synthase_dom"/>
</dbReference>
<keyword evidence="6" id="KW-1185">Reference proteome</keyword>
<dbReference type="InterPro" id="IPR016035">
    <property type="entry name" value="Acyl_Trfase/lysoPLipase"/>
</dbReference>
<feature type="domain" description="Ketosynthase family 3 (KS3)" evidence="4">
    <location>
        <begin position="11"/>
        <end position="430"/>
    </location>
</feature>
<dbReference type="CDD" id="cd00833">
    <property type="entry name" value="PKS"/>
    <property type="match status" value="1"/>
</dbReference>
<evidence type="ECO:0000313" key="5">
    <source>
        <dbReference type="EMBL" id="NKY99089.1"/>
    </source>
</evidence>
<dbReference type="GO" id="GO:0004315">
    <property type="term" value="F:3-oxoacyl-[acyl-carrier-protein] synthase activity"/>
    <property type="evidence" value="ECO:0007669"/>
    <property type="project" value="InterPro"/>
</dbReference>
<keyword evidence="1" id="KW-0596">Phosphopantetheine</keyword>
<dbReference type="InterPro" id="IPR014043">
    <property type="entry name" value="Acyl_transferase_dom"/>
</dbReference>
<dbReference type="SUPFAM" id="SSF52151">
    <property type="entry name" value="FabD/lysophospholipase-like"/>
    <property type="match status" value="1"/>
</dbReference>
<dbReference type="InterPro" id="IPR014031">
    <property type="entry name" value="Ketoacyl_synth_C"/>
</dbReference>
<dbReference type="PROSITE" id="PS52004">
    <property type="entry name" value="KS3_2"/>
    <property type="match status" value="1"/>
</dbReference>
<organism evidence="5 6">
    <name type="scientific">Nocardiopsis alborubida</name>
    <dbReference type="NCBI Taxonomy" id="146802"/>
    <lineage>
        <taxon>Bacteria</taxon>
        <taxon>Bacillati</taxon>
        <taxon>Actinomycetota</taxon>
        <taxon>Actinomycetes</taxon>
        <taxon>Streptosporangiales</taxon>
        <taxon>Nocardiopsidaceae</taxon>
        <taxon>Nocardiopsis</taxon>
    </lineage>
</organism>
<dbReference type="PANTHER" id="PTHR43775:SF37">
    <property type="entry name" value="SI:DKEY-61P9.11"/>
    <property type="match status" value="1"/>
</dbReference>
<evidence type="ECO:0000313" key="6">
    <source>
        <dbReference type="Proteomes" id="UP000553209"/>
    </source>
</evidence>
<dbReference type="SMART" id="SM00825">
    <property type="entry name" value="PKS_KS"/>
    <property type="match status" value="1"/>
</dbReference>
<dbReference type="EMBL" id="JAAXPG010000013">
    <property type="protein sequence ID" value="NKY99089.1"/>
    <property type="molecule type" value="Genomic_DNA"/>
</dbReference>
<evidence type="ECO:0000256" key="2">
    <source>
        <dbReference type="ARBA" id="ARBA00022553"/>
    </source>
</evidence>
<dbReference type="InterPro" id="IPR050091">
    <property type="entry name" value="PKS_NRPS_Biosynth_Enz"/>
</dbReference>
<proteinExistence type="predicted"/>
<dbReference type="Pfam" id="PF16197">
    <property type="entry name" value="KAsynt_C_assoc"/>
    <property type="match status" value="1"/>
</dbReference>
<dbReference type="Proteomes" id="UP000553209">
    <property type="component" value="Unassembled WGS sequence"/>
</dbReference>
<dbReference type="SUPFAM" id="SSF55048">
    <property type="entry name" value="Probable ACP-binding domain of malonyl-CoA ACP transacylase"/>
    <property type="match status" value="1"/>
</dbReference>
<dbReference type="Gene3D" id="3.40.366.10">
    <property type="entry name" value="Malonyl-Coenzyme A Acyl Carrier Protein, domain 2"/>
    <property type="match status" value="1"/>
</dbReference>
<protein>
    <submittedName>
        <fullName evidence="5">Type I polyketide synthase</fullName>
    </submittedName>
</protein>
<dbReference type="PROSITE" id="PS00606">
    <property type="entry name" value="KS3_1"/>
    <property type="match status" value="1"/>
</dbReference>